<dbReference type="SUPFAM" id="SSF54236">
    <property type="entry name" value="Ubiquitin-like"/>
    <property type="match status" value="1"/>
</dbReference>
<gene>
    <name evidence="3" type="ORF">K7432_002047</name>
</gene>
<dbReference type="Pfam" id="PF16455">
    <property type="entry name" value="UBD"/>
    <property type="match status" value="1"/>
</dbReference>
<name>A0ABR2X242_9FUNG</name>
<evidence type="ECO:0000313" key="4">
    <source>
        <dbReference type="Proteomes" id="UP001479436"/>
    </source>
</evidence>
<keyword evidence="4" id="KW-1185">Reference proteome</keyword>
<organism evidence="3 4">
    <name type="scientific">Basidiobolus ranarum</name>
    <dbReference type="NCBI Taxonomy" id="34480"/>
    <lineage>
        <taxon>Eukaryota</taxon>
        <taxon>Fungi</taxon>
        <taxon>Fungi incertae sedis</taxon>
        <taxon>Zoopagomycota</taxon>
        <taxon>Entomophthoromycotina</taxon>
        <taxon>Basidiobolomycetes</taxon>
        <taxon>Basidiobolales</taxon>
        <taxon>Basidiobolaceae</taxon>
        <taxon>Basidiobolus</taxon>
    </lineage>
</organism>
<dbReference type="InterPro" id="IPR032752">
    <property type="entry name" value="DC-UbP/UBTD2_N"/>
</dbReference>
<sequence length="278" mass="31043">MGCCSSQLADNEHNGAPENIIPSSGNKPLRKKNLSWTSDTPITLEELQAKRVAFWETASTYEGRSEVWEKLRTACETTDLAQAQSIVDSLNLSVPTGHLSDGCYDELGNRYLTPIYCFVEPTNLTRTTDDNFKNSTETQNTENEPTNRKYSNSVPLTQIPTITVTEHDDDEEEEEEPEISYEPKAEPLYTPPVLTTSTTDSSEELVIRLNTGKDVRVKVNPEDTMKIVKSRLCNSENVDPNTVNIRLIYMGKILDDNVTVEDTKVPRGGVIQALVVLV</sequence>
<dbReference type="PANTHER" id="PTHR13609">
    <property type="entry name" value="UBIQUITIN DOMAIN CONTAINING 1 PROTEIN-RELATED"/>
    <property type="match status" value="1"/>
</dbReference>
<dbReference type="PROSITE" id="PS50053">
    <property type="entry name" value="UBIQUITIN_2"/>
    <property type="match status" value="1"/>
</dbReference>
<accession>A0ABR2X242</accession>
<evidence type="ECO:0000259" key="2">
    <source>
        <dbReference type="PROSITE" id="PS50053"/>
    </source>
</evidence>
<feature type="compositionally biased region" description="Acidic residues" evidence="1">
    <location>
        <begin position="167"/>
        <end position="179"/>
    </location>
</feature>
<evidence type="ECO:0000256" key="1">
    <source>
        <dbReference type="SAM" id="MobiDB-lite"/>
    </source>
</evidence>
<evidence type="ECO:0000313" key="3">
    <source>
        <dbReference type="EMBL" id="KAK9767817.1"/>
    </source>
</evidence>
<dbReference type="Gene3D" id="3.10.20.90">
    <property type="entry name" value="Phosphatidylinositol 3-kinase Catalytic Subunit, Chain A, domain 1"/>
    <property type="match status" value="1"/>
</dbReference>
<dbReference type="InterPro" id="IPR029071">
    <property type="entry name" value="Ubiquitin-like_domsf"/>
</dbReference>
<feature type="compositionally biased region" description="Low complexity" evidence="1">
    <location>
        <begin position="134"/>
        <end position="144"/>
    </location>
</feature>
<dbReference type="Gene3D" id="1.20.225.20">
    <property type="entry name" value="Ub domain-containing protein, DC-UbP/UBTD2, N-terminal domain"/>
    <property type="match status" value="1"/>
</dbReference>
<feature type="compositionally biased region" description="Polar residues" evidence="1">
    <location>
        <begin position="148"/>
        <end position="164"/>
    </location>
</feature>
<feature type="region of interest" description="Disordered" evidence="1">
    <location>
        <begin position="1"/>
        <end position="27"/>
    </location>
</feature>
<dbReference type="SMART" id="SM00213">
    <property type="entry name" value="UBQ"/>
    <property type="match status" value="1"/>
</dbReference>
<feature type="region of interest" description="Disordered" evidence="1">
    <location>
        <begin position="126"/>
        <end position="200"/>
    </location>
</feature>
<dbReference type="Pfam" id="PF00240">
    <property type="entry name" value="ubiquitin"/>
    <property type="match status" value="1"/>
</dbReference>
<dbReference type="InterPro" id="IPR038169">
    <property type="entry name" value="DC-UbP/UBTD2_N_sf"/>
</dbReference>
<feature type="domain" description="Ubiquitin-like" evidence="2">
    <location>
        <begin position="203"/>
        <end position="275"/>
    </location>
</feature>
<comment type="caution">
    <text evidence="3">The sequence shown here is derived from an EMBL/GenBank/DDBJ whole genome shotgun (WGS) entry which is preliminary data.</text>
</comment>
<protein>
    <recommendedName>
        <fullName evidence="2">Ubiquitin-like domain-containing protein</fullName>
    </recommendedName>
</protein>
<dbReference type="InterPro" id="IPR039869">
    <property type="entry name" value="UBTD1/2"/>
</dbReference>
<dbReference type="Proteomes" id="UP001479436">
    <property type="component" value="Unassembled WGS sequence"/>
</dbReference>
<dbReference type="EMBL" id="JASJQH010000052">
    <property type="protein sequence ID" value="KAK9767817.1"/>
    <property type="molecule type" value="Genomic_DNA"/>
</dbReference>
<reference evidence="3 4" key="1">
    <citation type="submission" date="2023-04" db="EMBL/GenBank/DDBJ databases">
        <title>Genome of Basidiobolus ranarum AG-B5.</title>
        <authorList>
            <person name="Stajich J.E."/>
            <person name="Carter-House D."/>
            <person name="Gryganskyi A."/>
        </authorList>
    </citation>
    <scope>NUCLEOTIDE SEQUENCE [LARGE SCALE GENOMIC DNA]</scope>
    <source>
        <strain evidence="3 4">AG-B5</strain>
    </source>
</reference>
<dbReference type="InterPro" id="IPR000626">
    <property type="entry name" value="Ubiquitin-like_dom"/>
</dbReference>
<proteinExistence type="predicted"/>